<dbReference type="KEGG" id="ctu:CTU_07090"/>
<evidence type="ECO:0000313" key="2">
    <source>
        <dbReference type="Proteomes" id="UP000002069"/>
    </source>
</evidence>
<reference evidence="1 2" key="1">
    <citation type="journal article" date="2010" name="J. Bacteriol.">
        <title>Complete Genome Sequence of Cronobacter turicensis LMG 23827, a foodborne pathogen causing deaths in neonates.</title>
        <authorList>
            <person name="Stephan R."/>
            <person name="Lehner A."/>
            <person name="Tischler P."/>
            <person name="Rattei T."/>
        </authorList>
    </citation>
    <scope>NUCLEOTIDE SEQUENCE [LARGE SCALE GENOMIC DNA]</scope>
    <source>
        <strain evidence="2">DSM 18703 / CCUG 55852 / LMG 23827 / z3032</strain>
    </source>
</reference>
<protein>
    <submittedName>
        <fullName evidence="1">Uncharacterized protein</fullName>
    </submittedName>
</protein>
<dbReference type="EMBL" id="FN543093">
    <property type="protein sequence ID" value="CBA28002.1"/>
    <property type="molecule type" value="Genomic_DNA"/>
</dbReference>
<keyword evidence="2" id="KW-1185">Reference proteome</keyword>
<evidence type="ECO:0000313" key="1">
    <source>
        <dbReference type="EMBL" id="CBA28002.1"/>
    </source>
</evidence>
<name>C9XVN3_CROTZ</name>
<dbReference type="HOGENOM" id="CLU_3276648_0_0_6"/>
<dbReference type="Proteomes" id="UP000002069">
    <property type="component" value="Chromosome"/>
</dbReference>
<reference evidence="2" key="2">
    <citation type="journal article" date="2011" name="J. Bacteriol.">
        <title>Complete genome sequence of Cronobacter turicensis LMG 23827, a food-borne pathogen causing deaths in neonates.</title>
        <authorList>
            <person name="Stephan R."/>
            <person name="Lehner A."/>
            <person name="Tischler P."/>
            <person name="Rattei T."/>
        </authorList>
    </citation>
    <scope>NUCLEOTIDE SEQUENCE [LARGE SCALE GENOMIC DNA]</scope>
    <source>
        <strain evidence="2">DSM 18703 / CCUG 55852 / LMG 23827 / z3032</strain>
    </source>
</reference>
<proteinExistence type="predicted"/>
<dbReference type="AlphaFoldDB" id="C9XVN3"/>
<accession>C9XVN3</accession>
<sequence>MARKKQRVALAARFSVYSPFSDILFCCHPQPSGTSRYLPIF</sequence>
<organism evidence="1 2">
    <name type="scientific">Cronobacter turicensis (strain DSM 18703 / CCUG 55852 / LMG 23827 / z3032)</name>
    <dbReference type="NCBI Taxonomy" id="693216"/>
    <lineage>
        <taxon>Bacteria</taxon>
        <taxon>Pseudomonadati</taxon>
        <taxon>Pseudomonadota</taxon>
        <taxon>Gammaproteobacteria</taxon>
        <taxon>Enterobacterales</taxon>
        <taxon>Enterobacteriaceae</taxon>
        <taxon>Cronobacter</taxon>
    </lineage>
</organism>
<gene>
    <name evidence="1" type="ordered locus">Ctu_07090</name>
</gene>